<dbReference type="InterPro" id="IPR023616">
    <property type="entry name" value="Cyt_c_oxase-like_su1_dom"/>
</dbReference>
<keyword evidence="3" id="KW-1003">Cell membrane</keyword>
<dbReference type="GO" id="GO:0005886">
    <property type="term" value="C:plasma membrane"/>
    <property type="evidence" value="ECO:0007669"/>
    <property type="project" value="UniProtKB-SubCell"/>
</dbReference>
<evidence type="ECO:0000256" key="10">
    <source>
        <dbReference type="ARBA" id="ARBA00023008"/>
    </source>
</evidence>
<dbReference type="InterPro" id="IPR000883">
    <property type="entry name" value="Cyt_C_Oxase_1"/>
</dbReference>
<keyword evidence="11 12" id="KW-0472">Membrane</keyword>
<evidence type="ECO:0000256" key="7">
    <source>
        <dbReference type="ARBA" id="ARBA00022982"/>
    </source>
</evidence>
<feature type="domain" description="Cytochrome oxidase subunit I profile" evidence="13">
    <location>
        <begin position="1"/>
        <end position="267"/>
    </location>
</feature>
<dbReference type="PROSITE" id="PS00077">
    <property type="entry name" value="COX1_CUB"/>
    <property type="match status" value="1"/>
</dbReference>
<dbReference type="GO" id="GO:0022904">
    <property type="term" value="P:respiratory electron transport chain"/>
    <property type="evidence" value="ECO:0007669"/>
    <property type="project" value="TreeGrafter"/>
</dbReference>
<dbReference type="PROSITE" id="PS50855">
    <property type="entry name" value="COX1"/>
    <property type="match status" value="1"/>
</dbReference>
<evidence type="ECO:0000256" key="12">
    <source>
        <dbReference type="SAM" id="Phobius"/>
    </source>
</evidence>
<keyword evidence="5 12" id="KW-0812">Transmembrane</keyword>
<dbReference type="Gene3D" id="1.20.210.10">
    <property type="entry name" value="Cytochrome c oxidase-like, subunit I domain"/>
    <property type="match status" value="1"/>
</dbReference>
<keyword evidence="9" id="KW-0408">Iron</keyword>
<reference evidence="14" key="1">
    <citation type="submission" date="2018-05" db="EMBL/GenBank/DDBJ databases">
        <authorList>
            <person name="Lanie J.A."/>
            <person name="Ng W.-L."/>
            <person name="Kazmierczak K.M."/>
            <person name="Andrzejewski T.M."/>
            <person name="Davidsen T.M."/>
            <person name="Wayne K.J."/>
            <person name="Tettelin H."/>
            <person name="Glass J.I."/>
            <person name="Rusch D."/>
            <person name="Podicherti R."/>
            <person name="Tsui H.-C.T."/>
            <person name="Winkler M.E."/>
        </authorList>
    </citation>
    <scope>NUCLEOTIDE SEQUENCE</scope>
</reference>
<feature type="transmembrane region" description="Helical" evidence="12">
    <location>
        <begin position="20"/>
        <end position="45"/>
    </location>
</feature>
<gene>
    <name evidence="14" type="ORF">METZ01_LOCUS429762</name>
</gene>
<feature type="transmembrane region" description="Helical" evidence="12">
    <location>
        <begin position="135"/>
        <end position="157"/>
    </location>
</feature>
<sequence length="267" mass="29787">TVTIFNMRAPGMTLFKMPVFTWMMLVVQLLLVFAMPVIAVALFLLTFSRLFGATFFTPELGGDPLLWQHLFWIFGHPEVYILVLPAFGIISEVIPTFSRKPIFGYPFMVFSGIAIGFMGWGVWAHHMFVSGIGPVSVAAFSLSTMFIAVPTGVKILNWMATMWGGRIKFSAAMLFAIGVVSMFTIGGLSGVTHSVAPADTQQTDTYYIVAHFHYVIFGGIIFGLFSGFYFWWPKIFGHKLSEKMGKLNFWVMLVGFNLTFGPMHILG</sequence>
<proteinExistence type="predicted"/>
<feature type="non-terminal residue" evidence="14">
    <location>
        <position position="1"/>
    </location>
</feature>
<feature type="transmembrane region" description="Helical" evidence="12">
    <location>
        <begin position="211"/>
        <end position="232"/>
    </location>
</feature>
<dbReference type="GO" id="GO:0046872">
    <property type="term" value="F:metal ion binding"/>
    <property type="evidence" value="ECO:0007669"/>
    <property type="project" value="UniProtKB-KW"/>
</dbReference>
<comment type="subcellular location">
    <subcellularLocation>
        <location evidence="1">Cell membrane</location>
        <topology evidence="1">Multi-pass membrane protein</topology>
    </subcellularLocation>
</comment>
<evidence type="ECO:0000256" key="5">
    <source>
        <dbReference type="ARBA" id="ARBA00022692"/>
    </source>
</evidence>
<keyword evidence="4" id="KW-0349">Heme</keyword>
<feature type="transmembrane region" description="Helical" evidence="12">
    <location>
        <begin position="169"/>
        <end position="191"/>
    </location>
</feature>
<dbReference type="Pfam" id="PF00115">
    <property type="entry name" value="COX1"/>
    <property type="match status" value="1"/>
</dbReference>
<feature type="non-terminal residue" evidence="14">
    <location>
        <position position="267"/>
    </location>
</feature>
<keyword evidence="6" id="KW-0479">Metal-binding</keyword>
<dbReference type="InterPro" id="IPR023615">
    <property type="entry name" value="Cyt_c_Oxase_su1_BS"/>
</dbReference>
<feature type="transmembrane region" description="Helical" evidence="12">
    <location>
        <begin position="102"/>
        <end position="123"/>
    </location>
</feature>
<dbReference type="PANTHER" id="PTHR10422:SF35">
    <property type="entry name" value="CYTOCHROME BO(3) UBIQUINOL OXIDASE SUBUNIT 1"/>
    <property type="match status" value="1"/>
</dbReference>
<dbReference type="GO" id="GO:0015990">
    <property type="term" value="P:electron transport coupled proton transport"/>
    <property type="evidence" value="ECO:0007669"/>
    <property type="project" value="TreeGrafter"/>
</dbReference>
<dbReference type="GO" id="GO:0004129">
    <property type="term" value="F:cytochrome-c oxidase activity"/>
    <property type="evidence" value="ECO:0007669"/>
    <property type="project" value="InterPro"/>
</dbReference>
<evidence type="ECO:0000256" key="11">
    <source>
        <dbReference type="ARBA" id="ARBA00023136"/>
    </source>
</evidence>
<evidence type="ECO:0000256" key="1">
    <source>
        <dbReference type="ARBA" id="ARBA00004651"/>
    </source>
</evidence>
<evidence type="ECO:0000256" key="9">
    <source>
        <dbReference type="ARBA" id="ARBA00023004"/>
    </source>
</evidence>
<evidence type="ECO:0000313" key="14">
    <source>
        <dbReference type="EMBL" id="SVD76908.1"/>
    </source>
</evidence>
<evidence type="ECO:0000256" key="2">
    <source>
        <dbReference type="ARBA" id="ARBA00022448"/>
    </source>
</evidence>
<dbReference type="GO" id="GO:0020037">
    <property type="term" value="F:heme binding"/>
    <property type="evidence" value="ECO:0007669"/>
    <property type="project" value="InterPro"/>
</dbReference>
<evidence type="ECO:0000259" key="13">
    <source>
        <dbReference type="PROSITE" id="PS50855"/>
    </source>
</evidence>
<keyword evidence="7" id="KW-0249">Electron transport</keyword>
<dbReference type="GO" id="GO:0009060">
    <property type="term" value="P:aerobic respiration"/>
    <property type="evidence" value="ECO:0007669"/>
    <property type="project" value="InterPro"/>
</dbReference>
<evidence type="ECO:0000256" key="4">
    <source>
        <dbReference type="ARBA" id="ARBA00022617"/>
    </source>
</evidence>
<feature type="transmembrane region" description="Helical" evidence="12">
    <location>
        <begin position="247"/>
        <end position="266"/>
    </location>
</feature>
<organism evidence="14">
    <name type="scientific">marine metagenome</name>
    <dbReference type="NCBI Taxonomy" id="408172"/>
    <lineage>
        <taxon>unclassified sequences</taxon>
        <taxon>metagenomes</taxon>
        <taxon>ecological metagenomes</taxon>
    </lineage>
</organism>
<feature type="transmembrane region" description="Helical" evidence="12">
    <location>
        <begin position="65"/>
        <end position="90"/>
    </location>
</feature>
<keyword evidence="2" id="KW-0813">Transport</keyword>
<dbReference type="InterPro" id="IPR036927">
    <property type="entry name" value="Cyt_c_oxase-like_su1_sf"/>
</dbReference>
<dbReference type="PANTHER" id="PTHR10422">
    <property type="entry name" value="CYTOCHROME C OXIDASE SUBUNIT 1"/>
    <property type="match status" value="1"/>
</dbReference>
<keyword evidence="10" id="KW-0186">Copper</keyword>
<dbReference type="AlphaFoldDB" id="A0A382Y329"/>
<protein>
    <recommendedName>
        <fullName evidence="13">Cytochrome oxidase subunit I profile domain-containing protein</fullName>
    </recommendedName>
</protein>
<keyword evidence="8 12" id="KW-1133">Transmembrane helix</keyword>
<dbReference type="EMBL" id="UINC01172037">
    <property type="protein sequence ID" value="SVD76908.1"/>
    <property type="molecule type" value="Genomic_DNA"/>
</dbReference>
<accession>A0A382Y329</accession>
<evidence type="ECO:0000256" key="6">
    <source>
        <dbReference type="ARBA" id="ARBA00022723"/>
    </source>
</evidence>
<evidence type="ECO:0000256" key="3">
    <source>
        <dbReference type="ARBA" id="ARBA00022475"/>
    </source>
</evidence>
<name>A0A382Y329_9ZZZZ</name>
<evidence type="ECO:0000256" key="8">
    <source>
        <dbReference type="ARBA" id="ARBA00022989"/>
    </source>
</evidence>
<dbReference type="SUPFAM" id="SSF81442">
    <property type="entry name" value="Cytochrome c oxidase subunit I-like"/>
    <property type="match status" value="1"/>
</dbReference>
<dbReference type="PRINTS" id="PR01165">
    <property type="entry name" value="CYCOXIDASEI"/>
</dbReference>